<dbReference type="InterPro" id="IPR003442">
    <property type="entry name" value="T6A_TsaE"/>
</dbReference>
<evidence type="ECO:0000256" key="5">
    <source>
        <dbReference type="ARBA" id="ARBA00022694"/>
    </source>
</evidence>
<dbReference type="GO" id="GO:0002949">
    <property type="term" value="P:tRNA threonylcarbamoyladenosine modification"/>
    <property type="evidence" value="ECO:0007669"/>
    <property type="project" value="InterPro"/>
</dbReference>
<evidence type="ECO:0000256" key="2">
    <source>
        <dbReference type="ARBA" id="ARBA00007599"/>
    </source>
</evidence>
<dbReference type="GO" id="GO:0046872">
    <property type="term" value="F:metal ion binding"/>
    <property type="evidence" value="ECO:0007669"/>
    <property type="project" value="UniProtKB-KW"/>
</dbReference>
<dbReference type="PANTHER" id="PTHR33540">
    <property type="entry name" value="TRNA THREONYLCARBAMOYLADENOSINE BIOSYNTHESIS PROTEIN TSAE"/>
    <property type="match status" value="1"/>
</dbReference>
<dbReference type="PANTHER" id="PTHR33540:SF2">
    <property type="entry name" value="TRNA THREONYLCARBAMOYLADENOSINE BIOSYNTHESIS PROTEIN TSAE"/>
    <property type="match status" value="1"/>
</dbReference>
<name>A0A6J7CPT6_9ZZZZ</name>
<evidence type="ECO:0000256" key="4">
    <source>
        <dbReference type="ARBA" id="ARBA00022490"/>
    </source>
</evidence>
<keyword evidence="8" id="KW-0067">ATP-binding</keyword>
<dbReference type="AlphaFoldDB" id="A0A6J7CPT6"/>
<evidence type="ECO:0000256" key="8">
    <source>
        <dbReference type="ARBA" id="ARBA00022840"/>
    </source>
</evidence>
<dbReference type="GO" id="GO:0005737">
    <property type="term" value="C:cytoplasm"/>
    <property type="evidence" value="ECO:0007669"/>
    <property type="project" value="UniProtKB-SubCell"/>
</dbReference>
<sequence length="144" mass="15642">MEFPVDLKTTSPRETEAVGSELAECFVAGDRVILEGDLGSGKTVLVRGICRGLGIAADITSPTFTLAQRYEEGRLPVSHLDLYRLEPGMAGEDPGVLEGEFSTERVTLVEWPERAPLGALQPTYRVSLQHLGGDERQVLVECLS</sequence>
<evidence type="ECO:0000256" key="1">
    <source>
        <dbReference type="ARBA" id="ARBA00004496"/>
    </source>
</evidence>
<evidence type="ECO:0000256" key="3">
    <source>
        <dbReference type="ARBA" id="ARBA00019010"/>
    </source>
</evidence>
<keyword evidence="9" id="KW-0460">Magnesium</keyword>
<gene>
    <name evidence="11" type="ORF">UFOPK3444_00065</name>
</gene>
<proteinExistence type="inferred from homology"/>
<keyword evidence="5" id="KW-0819">tRNA processing</keyword>
<keyword evidence="4" id="KW-0963">Cytoplasm</keyword>
<dbReference type="Gene3D" id="3.40.50.300">
    <property type="entry name" value="P-loop containing nucleotide triphosphate hydrolases"/>
    <property type="match status" value="1"/>
</dbReference>
<reference evidence="11" key="1">
    <citation type="submission" date="2020-05" db="EMBL/GenBank/DDBJ databases">
        <authorList>
            <person name="Chiriac C."/>
            <person name="Salcher M."/>
            <person name="Ghai R."/>
            <person name="Kavagutti S V."/>
        </authorList>
    </citation>
    <scope>NUCLEOTIDE SEQUENCE</scope>
</reference>
<evidence type="ECO:0000256" key="7">
    <source>
        <dbReference type="ARBA" id="ARBA00022741"/>
    </source>
</evidence>
<dbReference type="SUPFAM" id="SSF52540">
    <property type="entry name" value="P-loop containing nucleoside triphosphate hydrolases"/>
    <property type="match status" value="1"/>
</dbReference>
<organism evidence="11">
    <name type="scientific">freshwater metagenome</name>
    <dbReference type="NCBI Taxonomy" id="449393"/>
    <lineage>
        <taxon>unclassified sequences</taxon>
        <taxon>metagenomes</taxon>
        <taxon>ecological metagenomes</taxon>
    </lineage>
</organism>
<dbReference type="InterPro" id="IPR027417">
    <property type="entry name" value="P-loop_NTPase"/>
</dbReference>
<comment type="subcellular location">
    <subcellularLocation>
        <location evidence="1">Cytoplasm</location>
    </subcellularLocation>
</comment>
<evidence type="ECO:0000313" key="11">
    <source>
        <dbReference type="EMBL" id="CAB4858944.1"/>
    </source>
</evidence>
<evidence type="ECO:0000256" key="10">
    <source>
        <dbReference type="ARBA" id="ARBA00032441"/>
    </source>
</evidence>
<dbReference type="GO" id="GO:0005524">
    <property type="term" value="F:ATP binding"/>
    <property type="evidence" value="ECO:0007669"/>
    <property type="project" value="UniProtKB-KW"/>
</dbReference>
<evidence type="ECO:0000256" key="6">
    <source>
        <dbReference type="ARBA" id="ARBA00022723"/>
    </source>
</evidence>
<keyword evidence="7" id="KW-0547">Nucleotide-binding</keyword>
<evidence type="ECO:0000256" key="9">
    <source>
        <dbReference type="ARBA" id="ARBA00022842"/>
    </source>
</evidence>
<dbReference type="Pfam" id="PF02367">
    <property type="entry name" value="TsaE"/>
    <property type="match status" value="1"/>
</dbReference>
<accession>A0A6J7CPT6</accession>
<comment type="similarity">
    <text evidence="2">Belongs to the TsaE family.</text>
</comment>
<dbReference type="NCBIfam" id="TIGR00150">
    <property type="entry name" value="T6A_YjeE"/>
    <property type="match status" value="1"/>
</dbReference>
<keyword evidence="6" id="KW-0479">Metal-binding</keyword>
<dbReference type="EMBL" id="CAFBLU010000001">
    <property type="protein sequence ID" value="CAB4858944.1"/>
    <property type="molecule type" value="Genomic_DNA"/>
</dbReference>
<protein>
    <recommendedName>
        <fullName evidence="3">tRNA threonylcarbamoyladenosine biosynthesis protein TsaE</fullName>
    </recommendedName>
    <alternativeName>
        <fullName evidence="10">t(6)A37 threonylcarbamoyladenosine biosynthesis protein TsaE</fullName>
    </alternativeName>
</protein>